<keyword evidence="5" id="KW-0378">Hydrolase</keyword>
<feature type="domain" description="Non-reducing end beta-L-arabinofuranosidase-like GH127 middle" evidence="4">
    <location>
        <begin position="439"/>
        <end position="533"/>
    </location>
</feature>
<dbReference type="RefSeq" id="WP_129132189.1">
    <property type="nucleotide sequence ID" value="NZ_SDHW01000006.1"/>
</dbReference>
<reference evidence="5 6" key="1">
    <citation type="submission" date="2019-01" db="EMBL/GenBank/DDBJ databases">
        <title>Lacibacter sp. strain TTM-7.</title>
        <authorList>
            <person name="Chen W.-M."/>
        </authorList>
    </citation>
    <scope>NUCLEOTIDE SEQUENCE [LARGE SCALE GENOMIC DNA]</scope>
    <source>
        <strain evidence="5 6">TTM-7</strain>
    </source>
</reference>
<dbReference type="PANTHER" id="PTHR31151:SF0">
    <property type="entry name" value="PROLINE-TRNA LIGASE (DUF1680)"/>
    <property type="match status" value="1"/>
</dbReference>
<evidence type="ECO:0000256" key="1">
    <source>
        <dbReference type="SAM" id="SignalP"/>
    </source>
</evidence>
<keyword evidence="1" id="KW-0732">Signal</keyword>
<gene>
    <name evidence="5" type="ORF">ESA94_17265</name>
</gene>
<evidence type="ECO:0000259" key="4">
    <source>
        <dbReference type="Pfam" id="PF20736"/>
    </source>
</evidence>
<accession>A0A4Q1CER8</accession>
<dbReference type="InterPro" id="IPR008928">
    <property type="entry name" value="6-hairpin_glycosidase_sf"/>
</dbReference>
<protein>
    <submittedName>
        <fullName evidence="5">Glycoside hydrolase family 127 protein</fullName>
    </submittedName>
</protein>
<dbReference type="InterPro" id="IPR046544">
    <property type="entry name" value="GH146_SB_dom"/>
</dbReference>
<dbReference type="SUPFAM" id="SSF48208">
    <property type="entry name" value="Six-hairpin glycosidases"/>
    <property type="match status" value="1"/>
</dbReference>
<dbReference type="Pfam" id="PF20736">
    <property type="entry name" value="Glyco_hydro127M"/>
    <property type="match status" value="1"/>
</dbReference>
<dbReference type="GO" id="GO:0016787">
    <property type="term" value="F:hydrolase activity"/>
    <property type="evidence" value="ECO:0007669"/>
    <property type="project" value="UniProtKB-KW"/>
</dbReference>
<feature type="domain" description="Glycoside hydrolase GH146 substrate-binding" evidence="3">
    <location>
        <begin position="646"/>
        <end position="779"/>
    </location>
</feature>
<dbReference type="OrthoDB" id="9757939at2"/>
<dbReference type="Proteomes" id="UP000290204">
    <property type="component" value="Unassembled WGS sequence"/>
</dbReference>
<name>A0A4Q1CER8_9BACT</name>
<dbReference type="AlphaFoldDB" id="A0A4Q1CER8"/>
<evidence type="ECO:0000313" key="6">
    <source>
        <dbReference type="Proteomes" id="UP000290204"/>
    </source>
</evidence>
<dbReference type="PANTHER" id="PTHR31151">
    <property type="entry name" value="PROLINE-TRNA LIGASE (DUF1680)"/>
    <property type="match status" value="1"/>
</dbReference>
<evidence type="ECO:0000313" key="5">
    <source>
        <dbReference type="EMBL" id="RXK58388.1"/>
    </source>
</evidence>
<feature type="chain" id="PRO_5021029222" evidence="1">
    <location>
        <begin position="22"/>
        <end position="784"/>
    </location>
</feature>
<dbReference type="EMBL" id="SDHW01000006">
    <property type="protein sequence ID" value="RXK58388.1"/>
    <property type="molecule type" value="Genomic_DNA"/>
</dbReference>
<comment type="caution">
    <text evidence="5">The sequence shown here is derived from an EMBL/GenBank/DDBJ whole genome shotgun (WGS) entry which is preliminary data.</text>
</comment>
<proteinExistence type="predicted"/>
<evidence type="ECO:0000259" key="3">
    <source>
        <dbReference type="Pfam" id="PF20620"/>
    </source>
</evidence>
<dbReference type="Pfam" id="PF20620">
    <property type="entry name" value="DUF6805"/>
    <property type="match status" value="1"/>
</dbReference>
<feature type="domain" description="Non-reducing end beta-L-arabinofuranosidase-like GH127 catalytic" evidence="2">
    <location>
        <begin position="48"/>
        <end position="428"/>
    </location>
</feature>
<evidence type="ECO:0000259" key="2">
    <source>
        <dbReference type="Pfam" id="PF07944"/>
    </source>
</evidence>
<feature type="signal peptide" evidence="1">
    <location>
        <begin position="1"/>
        <end position="21"/>
    </location>
</feature>
<organism evidence="5 6">
    <name type="scientific">Lacibacter luteus</name>
    <dbReference type="NCBI Taxonomy" id="2508719"/>
    <lineage>
        <taxon>Bacteria</taxon>
        <taxon>Pseudomonadati</taxon>
        <taxon>Bacteroidota</taxon>
        <taxon>Chitinophagia</taxon>
        <taxon>Chitinophagales</taxon>
        <taxon>Chitinophagaceae</taxon>
        <taxon>Lacibacter</taxon>
    </lineage>
</organism>
<keyword evidence="6" id="KW-1185">Reference proteome</keyword>
<dbReference type="Pfam" id="PF07944">
    <property type="entry name" value="Beta-AFase-like_GH127_cat"/>
    <property type="match status" value="1"/>
</dbReference>
<sequence length="784" mass="88621">MKKLICTVALLSSLVFCTAQSYIPEKKNAKVKVQPVVKVNAFAFPLNDVKLLPSPFTKAMQLDSAYLLSLSADRLLYRFYKNAGLPVKDSIYGGWESDGLSGHTLGHYLSAASMMYVSTGNAEFKKRIDYIVAELERCQLARKTGYIGAIPKEDSIFGKVAKGEIKSSGFDLNGGWSPWYTVHKVMAGLCDAYLYCNSNKALKLVTGMADWTYNTVNHLPDSTRLKMLNCEYGGMNDVLANIYSFTGNKKYLDLSYKFYDEFVMGKLAQRIDPLPGKHSNTNVPKAIGSARQYELTGNTSDQTIASFFWETMVHNHSYVIGGNSNYEYCGEAGKLNDRLSDNTCETCNTYNMLKLTRHLFAWQPSAQLMDYYERALYNHILASQNPENGMMTYFVPLRMGTKKQFSDQFNTFTCCVGSGIENHAKYAEQIYSYDGKNSLYVNLFIPSVLNWKEKNIRITQTNYIPESKQAKLVVTASTLTSFTLKIRKPSWSVATAVVKVNNGSVKTEADAAGYLSVTRAWKNGDVVTVDLDMNLYTEAMPDNPNRIAFKYGPLVLAGLLGKEKPDPVVGVPVLLTTNRNVNDWIQSTSSLQFQMKGVGKPFDVKLIPFYQTYDQYYSVYWDYFTPDEFTKLQADYEAEKKRVQEIENRTIDHFRVGEMQPERDHNLKATERSYVSNAMDRMGREARSNNYFEFEMKVDASVNNTLLLTYIGDDKDRVFDILVDGIKLVTVEWKGGKTGKFYDMEYKLPANMIAGKTKITVKIDANHGKTAGRVFGVRTIKEQQ</sequence>
<dbReference type="GO" id="GO:0005975">
    <property type="term" value="P:carbohydrate metabolic process"/>
    <property type="evidence" value="ECO:0007669"/>
    <property type="project" value="InterPro"/>
</dbReference>
<dbReference type="InterPro" id="IPR012878">
    <property type="entry name" value="Beta-AFase-like_GH127_cat"/>
</dbReference>
<dbReference type="InterPro" id="IPR049046">
    <property type="entry name" value="Beta-AFase-like_GH127_middle"/>
</dbReference>